<dbReference type="EMBL" id="JBANBB010000001">
    <property type="protein sequence ID" value="MEK0306280.1"/>
    <property type="molecule type" value="Genomic_DNA"/>
</dbReference>
<dbReference type="Proteomes" id="UP001373159">
    <property type="component" value="Unassembled WGS sequence"/>
</dbReference>
<dbReference type="PRINTS" id="PR00922">
    <property type="entry name" value="DADACBPTASE3"/>
</dbReference>
<protein>
    <submittedName>
        <fullName evidence="4">D-alanyl-D-alanine carboxypeptidase</fullName>
        <ecNumber evidence="4">3.4.16.4</ecNumber>
    </submittedName>
</protein>
<keyword evidence="4" id="KW-0645">Protease</keyword>
<keyword evidence="4" id="KW-0121">Carboxypeptidase</keyword>
<evidence type="ECO:0000313" key="5">
    <source>
        <dbReference type="Proteomes" id="UP001373159"/>
    </source>
</evidence>
<dbReference type="EC" id="3.4.16.4" evidence="4"/>
<dbReference type="Pfam" id="PF02113">
    <property type="entry name" value="Peptidase_S13"/>
    <property type="match status" value="2"/>
</dbReference>
<dbReference type="InterPro" id="IPR012338">
    <property type="entry name" value="Beta-lactam/transpept-like"/>
</dbReference>
<evidence type="ECO:0000256" key="3">
    <source>
        <dbReference type="SAM" id="MobiDB-lite"/>
    </source>
</evidence>
<name>A0ABU8ZM06_9BIFI</name>
<proteinExistence type="inferred from homology"/>
<evidence type="ECO:0000256" key="1">
    <source>
        <dbReference type="ARBA" id="ARBA00006096"/>
    </source>
</evidence>
<comment type="caution">
    <text evidence="4">The sequence shown here is derived from an EMBL/GenBank/DDBJ whole genome shotgun (WGS) entry which is preliminary data.</text>
</comment>
<sequence length="482" mass="49373">MRARRWRIFLGVLLTAAVFLAAVAGDLLDFIPGPLSLSPSHVGTLPRPAVLGRPAIVVGRLEAGGSVDAASLDRIVDEFTSSPGLGGDYSFVIERPDGTRLAGKDEKRSREPASTLKTLTAAAAIHALDMSSTLNTDVMLSNDGGTSGRRADLHLRGGGDMLLGSGADDPHHVNGRSGLGSLAQRTARLLRDRGISAVSLTCDDTLFGGDGAPKGIERNNPGGIYFMPPSPMAIDQGRDWSGRGVPSDPDGENGYPPRYGHPATRACQVFSSSLIGQGIKVNGSSDPSSAPLPPSGRTPSSARRIARGQSATLGQILALMLRNSDNSLAELFGRLVALKTGGDNSAKGAKDAVLSALKAAGINVEGVTLADCSGLSPGSSIRVETLAAVQRQALAGGEQADLVEGLSVMGLVGTAAGRSVGDGVPGLARVKTGTLDEVTSMCGIVSRKSGGALAFAVIVNKAENGYEASQAINRLVSSLVDL</sequence>
<dbReference type="GO" id="GO:0009002">
    <property type="term" value="F:serine-type D-Ala-D-Ala carboxypeptidase activity"/>
    <property type="evidence" value="ECO:0007669"/>
    <property type="project" value="UniProtKB-EC"/>
</dbReference>
<feature type="region of interest" description="Disordered" evidence="3">
    <location>
        <begin position="232"/>
        <end position="261"/>
    </location>
</feature>
<reference evidence="4 5" key="1">
    <citation type="submission" date="2024-02" db="EMBL/GenBank/DDBJ databases">
        <title>Bifidobacterium honeyensis sp. nov., isolated from the comb honey.</title>
        <authorList>
            <person name="Liu W."/>
            <person name="Li Y."/>
        </authorList>
    </citation>
    <scope>NUCLEOTIDE SEQUENCE [LARGE SCALE GENOMIC DNA]</scope>
    <source>
        <strain evidence="4 5">IMAU50988</strain>
    </source>
</reference>
<gene>
    <name evidence="4" type="ORF">V8P97_02185</name>
</gene>
<dbReference type="SUPFAM" id="SSF56601">
    <property type="entry name" value="beta-lactamase/transpeptidase-like"/>
    <property type="match status" value="1"/>
</dbReference>
<evidence type="ECO:0000313" key="4">
    <source>
        <dbReference type="EMBL" id="MEK0306280.1"/>
    </source>
</evidence>
<keyword evidence="5" id="KW-1185">Reference proteome</keyword>
<comment type="similarity">
    <text evidence="1">Belongs to the peptidase S13 family.</text>
</comment>
<accession>A0ABU8ZM06</accession>
<dbReference type="PANTHER" id="PTHR30023">
    <property type="entry name" value="D-ALANYL-D-ALANINE CARBOXYPEPTIDASE"/>
    <property type="match status" value="1"/>
</dbReference>
<dbReference type="Gene3D" id="3.40.710.10">
    <property type="entry name" value="DD-peptidase/beta-lactamase superfamily"/>
    <property type="match status" value="2"/>
</dbReference>
<keyword evidence="2 4" id="KW-0378">Hydrolase</keyword>
<feature type="region of interest" description="Disordered" evidence="3">
    <location>
        <begin position="280"/>
        <end position="303"/>
    </location>
</feature>
<dbReference type="PANTHER" id="PTHR30023:SF0">
    <property type="entry name" value="PENICILLIN-SENSITIVE CARBOXYPEPTIDASE A"/>
    <property type="match status" value="1"/>
</dbReference>
<dbReference type="InterPro" id="IPR000667">
    <property type="entry name" value="Peptidase_S13"/>
</dbReference>
<evidence type="ECO:0000256" key="2">
    <source>
        <dbReference type="ARBA" id="ARBA00022801"/>
    </source>
</evidence>
<dbReference type="RefSeq" id="WP_340468797.1">
    <property type="nucleotide sequence ID" value="NZ_JBANBB010000001.1"/>
</dbReference>
<organism evidence="4 5">
    <name type="scientific">Bifidobacterium favimelis</name>
    <dbReference type="NCBI Taxonomy" id="3122979"/>
    <lineage>
        <taxon>Bacteria</taxon>
        <taxon>Bacillati</taxon>
        <taxon>Actinomycetota</taxon>
        <taxon>Actinomycetes</taxon>
        <taxon>Bifidobacteriales</taxon>
        <taxon>Bifidobacteriaceae</taxon>
        <taxon>Bifidobacterium</taxon>
    </lineage>
</organism>